<protein>
    <recommendedName>
        <fullName evidence="4">Transmembrane protein</fullName>
    </recommendedName>
</protein>
<keyword evidence="1" id="KW-0472">Membrane</keyword>
<gene>
    <name evidence="2" type="ORF">V6N12_029015</name>
</gene>
<sequence length="138" mass="15603">MCDLGRLAYPVKRLCRSSKVFKVVKEAGWKRVKEGWRIVLRSGKFCVGGISGRNDQYGFSFGSDKIGLRSVDARSFGGYASLSFTLSMFLYVTFSILAVVDSHKRDGFEEERNFRKNEWQGSDRWCIVSLVSGCQSFG</sequence>
<keyword evidence="1" id="KW-1133">Transmembrane helix</keyword>
<proteinExistence type="predicted"/>
<evidence type="ECO:0000256" key="1">
    <source>
        <dbReference type="SAM" id="Phobius"/>
    </source>
</evidence>
<keyword evidence="1" id="KW-0812">Transmembrane</keyword>
<dbReference type="EMBL" id="JBBPBM010000008">
    <property type="protein sequence ID" value="KAK8572975.1"/>
    <property type="molecule type" value="Genomic_DNA"/>
</dbReference>
<reference evidence="2 3" key="1">
    <citation type="journal article" date="2024" name="G3 (Bethesda)">
        <title>Genome assembly of Hibiscus sabdariffa L. provides insights into metabolisms of medicinal natural products.</title>
        <authorList>
            <person name="Kim T."/>
        </authorList>
    </citation>
    <scope>NUCLEOTIDE SEQUENCE [LARGE SCALE GENOMIC DNA]</scope>
    <source>
        <strain evidence="2">TK-2024</strain>
        <tissue evidence="2">Old leaves</tissue>
    </source>
</reference>
<feature type="transmembrane region" description="Helical" evidence="1">
    <location>
        <begin position="79"/>
        <end position="100"/>
    </location>
</feature>
<evidence type="ECO:0000313" key="2">
    <source>
        <dbReference type="EMBL" id="KAK8572975.1"/>
    </source>
</evidence>
<comment type="caution">
    <text evidence="2">The sequence shown here is derived from an EMBL/GenBank/DDBJ whole genome shotgun (WGS) entry which is preliminary data.</text>
</comment>
<accession>A0ABR2F7H6</accession>
<evidence type="ECO:0000313" key="3">
    <source>
        <dbReference type="Proteomes" id="UP001472677"/>
    </source>
</evidence>
<organism evidence="2 3">
    <name type="scientific">Hibiscus sabdariffa</name>
    <name type="common">roselle</name>
    <dbReference type="NCBI Taxonomy" id="183260"/>
    <lineage>
        <taxon>Eukaryota</taxon>
        <taxon>Viridiplantae</taxon>
        <taxon>Streptophyta</taxon>
        <taxon>Embryophyta</taxon>
        <taxon>Tracheophyta</taxon>
        <taxon>Spermatophyta</taxon>
        <taxon>Magnoliopsida</taxon>
        <taxon>eudicotyledons</taxon>
        <taxon>Gunneridae</taxon>
        <taxon>Pentapetalae</taxon>
        <taxon>rosids</taxon>
        <taxon>malvids</taxon>
        <taxon>Malvales</taxon>
        <taxon>Malvaceae</taxon>
        <taxon>Malvoideae</taxon>
        <taxon>Hibiscus</taxon>
    </lineage>
</organism>
<name>A0ABR2F7H6_9ROSI</name>
<dbReference type="Proteomes" id="UP001472677">
    <property type="component" value="Unassembled WGS sequence"/>
</dbReference>
<evidence type="ECO:0008006" key="4">
    <source>
        <dbReference type="Google" id="ProtNLM"/>
    </source>
</evidence>
<keyword evidence="3" id="KW-1185">Reference proteome</keyword>